<evidence type="ECO:0000256" key="7">
    <source>
        <dbReference type="PROSITE-ProRule" id="PRU00169"/>
    </source>
</evidence>
<keyword evidence="11" id="KW-0067">ATP-binding</keyword>
<dbReference type="CDD" id="cd00156">
    <property type="entry name" value="REC"/>
    <property type="match status" value="1"/>
</dbReference>
<dbReference type="InterPro" id="IPR003661">
    <property type="entry name" value="HisK_dim/P_dom"/>
</dbReference>
<dbReference type="PROSITE" id="PS50109">
    <property type="entry name" value="HIS_KIN"/>
    <property type="match status" value="1"/>
</dbReference>
<organism evidence="11 12">
    <name type="scientific">Actinocorallia longicatena</name>
    <dbReference type="NCBI Taxonomy" id="111803"/>
    <lineage>
        <taxon>Bacteria</taxon>
        <taxon>Bacillati</taxon>
        <taxon>Actinomycetota</taxon>
        <taxon>Actinomycetes</taxon>
        <taxon>Streptosporangiales</taxon>
        <taxon>Thermomonosporaceae</taxon>
        <taxon>Actinocorallia</taxon>
    </lineage>
</organism>
<dbReference type="InterPro" id="IPR004358">
    <property type="entry name" value="Sig_transdc_His_kin-like_C"/>
</dbReference>
<dbReference type="SMART" id="SM00387">
    <property type="entry name" value="HATPase_c"/>
    <property type="match status" value="1"/>
</dbReference>
<dbReference type="RefSeq" id="WP_344830801.1">
    <property type="nucleotide sequence ID" value="NZ_BAAAUV010000009.1"/>
</dbReference>
<feature type="domain" description="Response regulatory" evidence="10">
    <location>
        <begin position="427"/>
        <end position="539"/>
    </location>
</feature>
<sequence length="539" mass="57892">MGEEVLTFELLDEDGIFAVRRAGREVAAAVGLETQDQVRVATALSEVCRESFVRHGRLTLRFLIEPGALVVELRADEAGEGLAAAARLMDEVERVEAGLVRLRKHLRRPGGRISSIRDRIAHLAPVSVLDELRVQNAELLSALEEVRALNTELEETNSGVVALYTQLSSELEETNRGVVALNVELEEKSDQLVAAGEAKNRFWATVSHELRTPVNSVIGLAGLLLGQGADPLTDEQRHQISLIDDSGRTLLALVDELLDMAKAEQGRLDPALQRADVPALLSRLAELLRPTADQSGIELVLDAGDAPPMLFTDELMLTRILRNLLANGLRYTESGEVRLTVELSGGRLLFTVSDTGIGIPQELQELVFEEFYRVPGTIPAGTGLGLPYARRLAEALGGTLTLSGAPGEGTSVVLSLPRPFEPGALGHVLIVDDEDGARRTLMTWLGDGAAAFEEAGTLASALAKAGARKPDLVLLDVRLPDGDGLDLLAVLPDEVPVVLVTVLDTSVLDDRLLARVGVVGKGRLTWPLLAAAVHRAREL</sequence>
<feature type="coiled-coil region" evidence="8">
    <location>
        <begin position="129"/>
        <end position="191"/>
    </location>
</feature>
<dbReference type="Gene3D" id="1.10.287.130">
    <property type="match status" value="1"/>
</dbReference>
<dbReference type="Gene3D" id="3.40.50.2300">
    <property type="match status" value="1"/>
</dbReference>
<feature type="modified residue" description="4-aspartylphosphate" evidence="7">
    <location>
        <position position="476"/>
    </location>
</feature>
<keyword evidence="5" id="KW-0418">Kinase</keyword>
<dbReference type="Pfam" id="PF00072">
    <property type="entry name" value="Response_reg"/>
    <property type="match status" value="1"/>
</dbReference>
<dbReference type="Pfam" id="PF00512">
    <property type="entry name" value="HisKA"/>
    <property type="match status" value="1"/>
</dbReference>
<dbReference type="Proteomes" id="UP001501237">
    <property type="component" value="Unassembled WGS sequence"/>
</dbReference>
<evidence type="ECO:0000313" key="12">
    <source>
        <dbReference type="Proteomes" id="UP001501237"/>
    </source>
</evidence>
<dbReference type="EC" id="2.7.13.3" evidence="3"/>
<reference evidence="12" key="1">
    <citation type="journal article" date="2019" name="Int. J. Syst. Evol. Microbiol.">
        <title>The Global Catalogue of Microorganisms (GCM) 10K type strain sequencing project: providing services to taxonomists for standard genome sequencing and annotation.</title>
        <authorList>
            <consortium name="The Broad Institute Genomics Platform"/>
            <consortium name="The Broad Institute Genome Sequencing Center for Infectious Disease"/>
            <person name="Wu L."/>
            <person name="Ma J."/>
        </authorList>
    </citation>
    <scope>NUCLEOTIDE SEQUENCE [LARGE SCALE GENOMIC DNA]</scope>
    <source>
        <strain evidence="12">JCM 9377</strain>
    </source>
</reference>
<name>A0ABP6QCW6_9ACTN</name>
<dbReference type="CDD" id="cd00082">
    <property type="entry name" value="HisKA"/>
    <property type="match status" value="1"/>
</dbReference>
<keyword evidence="4 7" id="KW-0597">Phosphoprotein</keyword>
<evidence type="ECO:0000259" key="10">
    <source>
        <dbReference type="PROSITE" id="PS50110"/>
    </source>
</evidence>
<dbReference type="SUPFAM" id="SSF52172">
    <property type="entry name" value="CheY-like"/>
    <property type="match status" value="1"/>
</dbReference>
<dbReference type="EMBL" id="BAAAUV010000009">
    <property type="protein sequence ID" value="GAA3218285.1"/>
    <property type="molecule type" value="Genomic_DNA"/>
</dbReference>
<evidence type="ECO:0000256" key="1">
    <source>
        <dbReference type="ARBA" id="ARBA00000085"/>
    </source>
</evidence>
<evidence type="ECO:0000259" key="9">
    <source>
        <dbReference type="PROSITE" id="PS50109"/>
    </source>
</evidence>
<evidence type="ECO:0000256" key="8">
    <source>
        <dbReference type="SAM" id="Coils"/>
    </source>
</evidence>
<feature type="domain" description="Histidine kinase" evidence="9">
    <location>
        <begin position="205"/>
        <end position="420"/>
    </location>
</feature>
<dbReference type="PANTHER" id="PTHR43547:SF2">
    <property type="entry name" value="HYBRID SIGNAL TRANSDUCTION HISTIDINE KINASE C"/>
    <property type="match status" value="1"/>
</dbReference>
<dbReference type="Gene3D" id="3.30.565.10">
    <property type="entry name" value="Histidine kinase-like ATPase, C-terminal domain"/>
    <property type="match status" value="1"/>
</dbReference>
<comment type="catalytic activity">
    <reaction evidence="1">
        <text>ATP + protein L-histidine = ADP + protein N-phospho-L-histidine.</text>
        <dbReference type="EC" id="2.7.13.3"/>
    </reaction>
</comment>
<dbReference type="PROSITE" id="PS50110">
    <property type="entry name" value="RESPONSE_REGULATORY"/>
    <property type="match status" value="1"/>
</dbReference>
<evidence type="ECO:0000256" key="6">
    <source>
        <dbReference type="ARBA" id="ARBA00023012"/>
    </source>
</evidence>
<dbReference type="InterPro" id="IPR036890">
    <property type="entry name" value="HATPase_C_sf"/>
</dbReference>
<dbReference type="SMART" id="SM00448">
    <property type="entry name" value="REC"/>
    <property type="match status" value="1"/>
</dbReference>
<keyword evidence="8" id="KW-0175">Coiled coil</keyword>
<dbReference type="InterPro" id="IPR001789">
    <property type="entry name" value="Sig_transdc_resp-reg_receiver"/>
</dbReference>
<keyword evidence="11" id="KW-0547">Nucleotide-binding</keyword>
<protein>
    <recommendedName>
        <fullName evidence="3">histidine kinase</fullName>
        <ecNumber evidence="3">2.7.13.3</ecNumber>
    </recommendedName>
</protein>
<dbReference type="SUPFAM" id="SSF47384">
    <property type="entry name" value="Homodimeric domain of signal transducing histidine kinase"/>
    <property type="match status" value="1"/>
</dbReference>
<dbReference type="SMART" id="SM00388">
    <property type="entry name" value="HisKA"/>
    <property type="match status" value="1"/>
</dbReference>
<keyword evidence="5" id="KW-0808">Transferase</keyword>
<dbReference type="InterPro" id="IPR005467">
    <property type="entry name" value="His_kinase_dom"/>
</dbReference>
<proteinExistence type="predicted"/>
<gene>
    <name evidence="11" type="ORF">GCM10010468_41700</name>
</gene>
<dbReference type="InterPro" id="IPR011006">
    <property type="entry name" value="CheY-like_superfamily"/>
</dbReference>
<comment type="caution">
    <text evidence="11">The sequence shown here is derived from an EMBL/GenBank/DDBJ whole genome shotgun (WGS) entry which is preliminary data.</text>
</comment>
<evidence type="ECO:0000313" key="11">
    <source>
        <dbReference type="EMBL" id="GAA3218285.1"/>
    </source>
</evidence>
<keyword evidence="12" id="KW-1185">Reference proteome</keyword>
<dbReference type="SUPFAM" id="SSF55874">
    <property type="entry name" value="ATPase domain of HSP90 chaperone/DNA topoisomerase II/histidine kinase"/>
    <property type="match status" value="1"/>
</dbReference>
<evidence type="ECO:0000256" key="2">
    <source>
        <dbReference type="ARBA" id="ARBA00004236"/>
    </source>
</evidence>
<dbReference type="Pfam" id="PF02518">
    <property type="entry name" value="HATPase_c"/>
    <property type="match status" value="1"/>
</dbReference>
<evidence type="ECO:0000256" key="5">
    <source>
        <dbReference type="ARBA" id="ARBA00022777"/>
    </source>
</evidence>
<dbReference type="PANTHER" id="PTHR43547">
    <property type="entry name" value="TWO-COMPONENT HISTIDINE KINASE"/>
    <property type="match status" value="1"/>
</dbReference>
<comment type="subcellular location">
    <subcellularLocation>
        <location evidence="2">Cell membrane</location>
    </subcellularLocation>
</comment>
<dbReference type="InterPro" id="IPR003594">
    <property type="entry name" value="HATPase_dom"/>
</dbReference>
<accession>A0ABP6QCW6</accession>
<evidence type="ECO:0000256" key="4">
    <source>
        <dbReference type="ARBA" id="ARBA00022553"/>
    </source>
</evidence>
<dbReference type="GO" id="GO:0005524">
    <property type="term" value="F:ATP binding"/>
    <property type="evidence" value="ECO:0007669"/>
    <property type="project" value="UniProtKB-KW"/>
</dbReference>
<dbReference type="PRINTS" id="PR00344">
    <property type="entry name" value="BCTRLSENSOR"/>
</dbReference>
<keyword evidence="6" id="KW-0902">Two-component regulatory system</keyword>
<evidence type="ECO:0000256" key="3">
    <source>
        <dbReference type="ARBA" id="ARBA00012438"/>
    </source>
</evidence>
<dbReference type="InterPro" id="IPR036097">
    <property type="entry name" value="HisK_dim/P_sf"/>
</dbReference>